<comment type="caution">
    <text evidence="1">The sequence shown here is derived from an EMBL/GenBank/DDBJ whole genome shotgun (WGS) entry which is preliminary data.</text>
</comment>
<proteinExistence type="predicted"/>
<evidence type="ECO:0000313" key="1">
    <source>
        <dbReference type="EMBL" id="GLI91988.1"/>
    </source>
</evidence>
<organism evidence="1 2">
    <name type="scientific">Methylocystis echinoides</name>
    <dbReference type="NCBI Taxonomy" id="29468"/>
    <lineage>
        <taxon>Bacteria</taxon>
        <taxon>Pseudomonadati</taxon>
        <taxon>Pseudomonadota</taxon>
        <taxon>Alphaproteobacteria</taxon>
        <taxon>Hyphomicrobiales</taxon>
        <taxon>Methylocystaceae</taxon>
        <taxon>Methylocystis</taxon>
    </lineage>
</organism>
<sequence length="105" mass="11359">MRFGLVAPDMPNAGAAPVGAAQALAAYRSVQVEPRAPTPPVQPEPDPLASLMAEAVHSPQRLLMLRRQLAWRLHPDRKPEQDSQPLAEVNAAIDAALARARRRAT</sequence>
<dbReference type="AlphaFoldDB" id="A0A9W6LQY9"/>
<gene>
    <name evidence="1" type="ORF">LMG27198_09800</name>
</gene>
<reference evidence="1" key="1">
    <citation type="journal article" date="2023" name="Int. J. Syst. Evol. Microbiol.">
        <title>Methylocystis iwaonis sp. nov., a type II methane-oxidizing bacterium from surface soil of a rice paddy field in Japan, and emended description of the genus Methylocystis (ex Whittenbury et al. 1970) Bowman et al. 1993.</title>
        <authorList>
            <person name="Kaise H."/>
            <person name="Sawadogo J.B."/>
            <person name="Alam M.S."/>
            <person name="Ueno C."/>
            <person name="Dianou D."/>
            <person name="Shinjo R."/>
            <person name="Asakawa S."/>
        </authorList>
    </citation>
    <scope>NUCLEOTIDE SEQUENCE</scope>
    <source>
        <strain evidence="1">LMG27198</strain>
    </source>
</reference>
<name>A0A9W6LQY9_9HYPH</name>
<evidence type="ECO:0000313" key="2">
    <source>
        <dbReference type="Proteomes" id="UP001144323"/>
    </source>
</evidence>
<dbReference type="EMBL" id="BSEC01000001">
    <property type="protein sequence ID" value="GLI91988.1"/>
    <property type="molecule type" value="Genomic_DNA"/>
</dbReference>
<accession>A0A9W6LQY9</accession>
<keyword evidence="2" id="KW-1185">Reference proteome</keyword>
<protein>
    <submittedName>
        <fullName evidence="1">Uncharacterized protein</fullName>
    </submittedName>
</protein>
<dbReference type="Proteomes" id="UP001144323">
    <property type="component" value="Unassembled WGS sequence"/>
</dbReference>